<dbReference type="AlphaFoldDB" id="A0A2W7QLZ8"/>
<dbReference type="RefSeq" id="WP_111322241.1">
    <property type="nucleotide sequence ID" value="NZ_QKZT01000021.1"/>
</dbReference>
<proteinExistence type="predicted"/>
<keyword evidence="2" id="KW-1185">Reference proteome</keyword>
<reference evidence="1 2" key="1">
    <citation type="submission" date="2018-06" db="EMBL/GenBank/DDBJ databases">
        <title>Genomic Encyclopedia of Archaeal and Bacterial Type Strains, Phase II (KMG-II): from individual species to whole genera.</title>
        <authorList>
            <person name="Goeker M."/>
        </authorList>
    </citation>
    <scope>NUCLEOTIDE SEQUENCE [LARGE SCALE GENOMIC DNA]</scope>
    <source>
        <strain evidence="1 2">DSM 19830</strain>
    </source>
</reference>
<organism evidence="1 2">
    <name type="scientific">Algoriphagus chordae</name>
    <dbReference type="NCBI Taxonomy" id="237019"/>
    <lineage>
        <taxon>Bacteria</taxon>
        <taxon>Pseudomonadati</taxon>
        <taxon>Bacteroidota</taxon>
        <taxon>Cytophagia</taxon>
        <taxon>Cytophagales</taxon>
        <taxon>Cyclobacteriaceae</taxon>
        <taxon>Algoriphagus</taxon>
    </lineage>
</organism>
<gene>
    <name evidence="1" type="ORF">LV85_03727</name>
</gene>
<dbReference type="PROSITE" id="PS51257">
    <property type="entry name" value="PROKAR_LIPOPROTEIN"/>
    <property type="match status" value="1"/>
</dbReference>
<dbReference type="OrthoDB" id="9764969at2"/>
<evidence type="ECO:0000313" key="2">
    <source>
        <dbReference type="Proteomes" id="UP000248882"/>
    </source>
</evidence>
<dbReference type="SUPFAM" id="SSF50939">
    <property type="entry name" value="Sialidases"/>
    <property type="match status" value="1"/>
</dbReference>
<protein>
    <recommendedName>
        <fullName evidence="3">BNR repeat protein</fullName>
    </recommendedName>
</protein>
<evidence type="ECO:0008006" key="3">
    <source>
        <dbReference type="Google" id="ProtNLM"/>
    </source>
</evidence>
<evidence type="ECO:0000313" key="1">
    <source>
        <dbReference type="EMBL" id="PZX48316.1"/>
    </source>
</evidence>
<comment type="caution">
    <text evidence="1">The sequence shown here is derived from an EMBL/GenBank/DDBJ whole genome shotgun (WGS) entry which is preliminary data.</text>
</comment>
<dbReference type="Proteomes" id="UP000248882">
    <property type="component" value="Unassembled WGS sequence"/>
</dbReference>
<accession>A0A2W7QLZ8</accession>
<dbReference type="EMBL" id="QKZT01000021">
    <property type="protein sequence ID" value="PZX48316.1"/>
    <property type="molecule type" value="Genomic_DNA"/>
</dbReference>
<dbReference type="InterPro" id="IPR036278">
    <property type="entry name" value="Sialidase_sf"/>
</dbReference>
<name>A0A2W7QLZ8_9BACT</name>
<sequence>MGKIAKVCLFFTIVFGVSCSTPKVEPFQNIPFPEDGESALPYLFSGSEGLMMSWVKTLDDSTSQLMYSHLEGATWSQPETVLEGVDWFINWADFPSITENNGNLLTHFLQKSSKEKFSYDVKLNVLPKGSSDWALGLPLHTDSTFTEHGFVSAVPYRDDSFFVAWLDGRNTASSMDHGHSGHNGAMSIRAARVGQDGAIYDEALLDAKTCDCCQTTAAITDNGPIVIYRDRSEEELRDIAITRYVNGEWTAPQAVYEDGWEINGCPVNGPKVDAQGNEVVVAWFTGVNNKPAVKVAFSSDGGESFGEPIQVSGMEALGRVDVDLLDDNLAVVSWMETENGETYLKVLKVGTSGEKYAPVVVTQMDPARKSGFPQMEKVGDRLYFAWTSISEESTSIKTASLAISTL</sequence>